<name>A0A9E4NJ77_9GAMM</name>
<protein>
    <submittedName>
        <fullName evidence="1">DUF2971 domain-containing protein</fullName>
    </submittedName>
</protein>
<organism evidence="1 2">
    <name type="scientific">Candidatus Thiodiazotropha taylori</name>
    <dbReference type="NCBI Taxonomy" id="2792791"/>
    <lineage>
        <taxon>Bacteria</taxon>
        <taxon>Pseudomonadati</taxon>
        <taxon>Pseudomonadota</taxon>
        <taxon>Gammaproteobacteria</taxon>
        <taxon>Chromatiales</taxon>
        <taxon>Sedimenticolaceae</taxon>
        <taxon>Candidatus Thiodiazotropha</taxon>
    </lineage>
</organism>
<reference evidence="1" key="1">
    <citation type="journal article" date="2021" name="Proc. Natl. Acad. Sci. U.S.A.">
        <title>Global biogeography of chemosynthetic symbionts reveals both localized and globally distributed symbiont groups. .</title>
        <authorList>
            <person name="Osvatic J.T."/>
            <person name="Wilkins L.G.E."/>
            <person name="Leibrecht L."/>
            <person name="Leray M."/>
            <person name="Zauner S."/>
            <person name="Polzin J."/>
            <person name="Camacho Y."/>
            <person name="Gros O."/>
            <person name="van Gils J.A."/>
            <person name="Eisen J.A."/>
            <person name="Petersen J.M."/>
            <person name="Yuen B."/>
        </authorList>
    </citation>
    <scope>NUCLEOTIDE SEQUENCE</scope>
    <source>
        <strain evidence="1">MAGclacostrist055</strain>
    </source>
</reference>
<dbReference type="Pfam" id="PF11185">
    <property type="entry name" value="DUF2971"/>
    <property type="match status" value="1"/>
</dbReference>
<dbReference type="Proteomes" id="UP000886674">
    <property type="component" value="Unassembled WGS sequence"/>
</dbReference>
<comment type="caution">
    <text evidence="1">The sequence shown here is derived from an EMBL/GenBank/DDBJ whole genome shotgun (WGS) entry which is preliminary data.</text>
</comment>
<dbReference type="AlphaFoldDB" id="A0A9E4NJ77"/>
<dbReference type="EMBL" id="JAEPCR010000039">
    <property type="protein sequence ID" value="MCG7978241.1"/>
    <property type="molecule type" value="Genomic_DNA"/>
</dbReference>
<gene>
    <name evidence="1" type="ORF">JAY77_08840</name>
</gene>
<dbReference type="InterPro" id="IPR021352">
    <property type="entry name" value="DUF2971"/>
</dbReference>
<proteinExistence type="predicted"/>
<accession>A0A9E4NJ77</accession>
<sequence>MVLVVAARMRAAGLNYRQQTAGLIPRRSCIRPYQPAIENRSRRDYRHKKTAGLTGAESAVGKVVSMIILHRVVFSMLFSGHGELNMVSKYKGDEITLDQLAAYLDSRPYFERRLLTYKHLRPRLPRFLYKYRSLDPENKESVKRIRDILVHGDLYLSSPVDFNDPFDMSANIVLTGGVRSKLNRIKLLAKSHGVKFKDRKEYIQNFMTKSNDELQDILEKSYSEHLSNVGVYSFAGDPKNILMWSHYARDHTGICIQFERIRNLKNLGQAMQVEYSEIYPEIDWFNKHVETLTTTVLRKHIGWSYEKEERIILPNSARKYLSINADAITAVIFGCKVSQNVIESVQNLIDERDKISLNPVKLYKADQHKSKYALSIFKY</sequence>
<evidence type="ECO:0000313" key="1">
    <source>
        <dbReference type="EMBL" id="MCG7978241.1"/>
    </source>
</evidence>
<evidence type="ECO:0000313" key="2">
    <source>
        <dbReference type="Proteomes" id="UP000886674"/>
    </source>
</evidence>